<organism evidence="3 4">
    <name type="scientific">Nakamurella leprariae</name>
    <dbReference type="NCBI Taxonomy" id="2803911"/>
    <lineage>
        <taxon>Bacteria</taxon>
        <taxon>Bacillati</taxon>
        <taxon>Actinomycetota</taxon>
        <taxon>Actinomycetes</taxon>
        <taxon>Nakamurellales</taxon>
        <taxon>Nakamurellaceae</taxon>
        <taxon>Nakamurella</taxon>
    </lineage>
</organism>
<sequence length="270" mass="28052">MRCAVPRPGDARRRLAAALTLLVVGTGGCAWLPPTDPAPSAGTAPASSAIGAGVSTTSATGALTAQAALEALPVKGRAPRTGYDRDEFGSAWTDDVDLPSGHNGCDQRSDVLRRDLREVVLKPDSRGCVPLSGTLLDPYTGDTVSFVRGPDTSAQVQIDHVVALSNAWQTGAQQLDEQRRTELAADPLNLMAVQGSVNQAKGAGDAATWLPPARSSWCGYVARQVAVKRSYGLWVTPPEQEAIARILDGCPGQPLPGADDPGVVTPDPAT</sequence>
<evidence type="ECO:0000313" key="4">
    <source>
        <dbReference type="Proteomes" id="UP000663792"/>
    </source>
</evidence>
<evidence type="ECO:0000259" key="2">
    <source>
        <dbReference type="Pfam" id="PF07510"/>
    </source>
</evidence>
<dbReference type="AlphaFoldDB" id="A0A938Y5Z3"/>
<dbReference type="PROSITE" id="PS51257">
    <property type="entry name" value="PROKAR_LIPOPROTEIN"/>
    <property type="match status" value="1"/>
</dbReference>
<dbReference type="RefSeq" id="WP_205259629.1">
    <property type="nucleotide sequence ID" value="NZ_JAERWK010000007.1"/>
</dbReference>
<evidence type="ECO:0000313" key="3">
    <source>
        <dbReference type="EMBL" id="MBM9466666.1"/>
    </source>
</evidence>
<evidence type="ECO:0000256" key="1">
    <source>
        <dbReference type="SAM" id="MobiDB-lite"/>
    </source>
</evidence>
<dbReference type="EMBL" id="JAERWK010000007">
    <property type="protein sequence ID" value="MBM9466666.1"/>
    <property type="molecule type" value="Genomic_DNA"/>
</dbReference>
<dbReference type="Proteomes" id="UP000663792">
    <property type="component" value="Unassembled WGS sequence"/>
</dbReference>
<comment type="caution">
    <text evidence="3">The sequence shown here is derived from an EMBL/GenBank/DDBJ whole genome shotgun (WGS) entry which is preliminary data.</text>
</comment>
<dbReference type="PANTHER" id="PTHR24094">
    <property type="entry name" value="SECRETED PROTEIN"/>
    <property type="match status" value="1"/>
</dbReference>
<feature type="domain" description="GmrSD restriction endonucleases C-terminal" evidence="2">
    <location>
        <begin position="107"/>
        <end position="245"/>
    </location>
</feature>
<keyword evidence="4" id="KW-1185">Reference proteome</keyword>
<feature type="region of interest" description="Disordered" evidence="1">
    <location>
        <begin position="251"/>
        <end position="270"/>
    </location>
</feature>
<accession>A0A938Y5Z3</accession>
<dbReference type="PANTHER" id="PTHR24094:SF15">
    <property type="entry name" value="AMP-DEPENDENT SYNTHETASE_LIGASE DOMAIN-CONTAINING PROTEIN-RELATED"/>
    <property type="match status" value="1"/>
</dbReference>
<dbReference type="Pfam" id="PF07510">
    <property type="entry name" value="GmrSD_C"/>
    <property type="match status" value="1"/>
</dbReference>
<protein>
    <submittedName>
        <fullName evidence="3">DUF1524 domain-containing protein</fullName>
    </submittedName>
</protein>
<name>A0A938Y5Z3_9ACTN</name>
<dbReference type="InterPro" id="IPR011089">
    <property type="entry name" value="GmrSD_C"/>
</dbReference>
<gene>
    <name evidence="3" type="ORF">JL106_05140</name>
</gene>
<reference evidence="3" key="1">
    <citation type="submission" date="2021-01" db="EMBL/GenBank/DDBJ databases">
        <title>YIM 132084 draft genome.</title>
        <authorList>
            <person name="An D."/>
        </authorList>
    </citation>
    <scope>NUCLEOTIDE SEQUENCE</scope>
    <source>
        <strain evidence="3">YIM 132084</strain>
    </source>
</reference>
<proteinExistence type="predicted"/>